<proteinExistence type="predicted"/>
<dbReference type="RefSeq" id="WP_136037242.1">
    <property type="nucleotide sequence ID" value="NZ_CP078076.1"/>
</dbReference>
<reference evidence="3 4" key="1">
    <citation type="submission" date="2021-06" db="EMBL/GenBank/DDBJ databases">
        <title>Genome-based taxonomic framework of Microbacterium strains isolated from marine environment, the description of four new species and reclassification of four preexisting species.</title>
        <authorList>
            <person name="Lee S.D."/>
            <person name="Kim S.-M."/>
            <person name="Byeon Y.-S."/>
            <person name="Yang H.L."/>
            <person name="Kim I.S."/>
        </authorList>
    </citation>
    <scope>NUCLEOTIDE SEQUENCE [LARGE SCALE GENOMIC DNA]</scope>
    <source>
        <strain evidence="3 4">SSW1-51</strain>
    </source>
</reference>
<name>A0ABY4IE73_9MICO</name>
<dbReference type="EMBL" id="CP078076">
    <property type="protein sequence ID" value="UPL11072.1"/>
    <property type="molecule type" value="Genomic_DNA"/>
</dbReference>
<accession>A0ABY4IE73</accession>
<keyword evidence="4" id="KW-1185">Reference proteome</keyword>
<sequence length="175" mass="19132">MTRTARAIALMAGVLVALTLGGCTMTTDESRLDEYRTEAEALADEMVGMIPAELAPTTAPDVESSGRMVQNPVSADPSPDDQVWWQVDVYVEPVQRAAASEDAAKAIAAGLLDDGWEHTDARETGEGRRTADAYAKDDWYVEVTWVRTEEGKFETVELSVLSPRTTRGDHDEIRS</sequence>
<evidence type="ECO:0000313" key="4">
    <source>
        <dbReference type="Proteomes" id="UP000831467"/>
    </source>
</evidence>
<organism evidence="3 4">
    <name type="scientific">Microbacterium sufflavum</name>
    <dbReference type="NCBI Taxonomy" id="2851649"/>
    <lineage>
        <taxon>Bacteria</taxon>
        <taxon>Bacillati</taxon>
        <taxon>Actinomycetota</taxon>
        <taxon>Actinomycetes</taxon>
        <taxon>Micrococcales</taxon>
        <taxon>Microbacteriaceae</taxon>
        <taxon>Microbacterium</taxon>
    </lineage>
</organism>
<dbReference type="PROSITE" id="PS51257">
    <property type="entry name" value="PROKAR_LIPOPROTEIN"/>
    <property type="match status" value="1"/>
</dbReference>
<feature type="region of interest" description="Disordered" evidence="1">
    <location>
        <begin position="58"/>
        <end position="79"/>
    </location>
</feature>
<evidence type="ECO:0000313" key="3">
    <source>
        <dbReference type="EMBL" id="UPL11072.1"/>
    </source>
</evidence>
<feature type="signal peptide" evidence="2">
    <location>
        <begin position="1"/>
        <end position="22"/>
    </location>
</feature>
<protein>
    <recommendedName>
        <fullName evidence="5">Lipoprotein</fullName>
    </recommendedName>
</protein>
<dbReference type="Proteomes" id="UP000831467">
    <property type="component" value="Chromosome"/>
</dbReference>
<keyword evidence="2" id="KW-0732">Signal</keyword>
<feature type="chain" id="PRO_5045503855" description="Lipoprotein" evidence="2">
    <location>
        <begin position="23"/>
        <end position="175"/>
    </location>
</feature>
<evidence type="ECO:0000256" key="1">
    <source>
        <dbReference type="SAM" id="MobiDB-lite"/>
    </source>
</evidence>
<gene>
    <name evidence="3" type="ORF">KV394_08085</name>
</gene>
<evidence type="ECO:0008006" key="5">
    <source>
        <dbReference type="Google" id="ProtNLM"/>
    </source>
</evidence>
<evidence type="ECO:0000256" key="2">
    <source>
        <dbReference type="SAM" id="SignalP"/>
    </source>
</evidence>